<proteinExistence type="predicted"/>
<dbReference type="Proteomes" id="UP001165135">
    <property type="component" value="Unassembled WGS sequence"/>
</dbReference>
<accession>A0A9W6RNM3</accession>
<evidence type="ECO:0000313" key="1">
    <source>
        <dbReference type="EMBL" id="GLY78973.1"/>
    </source>
</evidence>
<dbReference type="AlphaFoldDB" id="A0A9W6RNM3"/>
<organism evidence="1 2">
    <name type="scientific">Actinoallomurus iriomotensis</name>
    <dbReference type="NCBI Taxonomy" id="478107"/>
    <lineage>
        <taxon>Bacteria</taxon>
        <taxon>Bacillati</taxon>
        <taxon>Actinomycetota</taxon>
        <taxon>Actinomycetes</taxon>
        <taxon>Streptosporangiales</taxon>
        <taxon>Thermomonosporaceae</taxon>
        <taxon>Actinoallomurus</taxon>
    </lineage>
</organism>
<comment type="caution">
    <text evidence="1">The sequence shown here is derived from an EMBL/GenBank/DDBJ whole genome shotgun (WGS) entry which is preliminary data.</text>
</comment>
<evidence type="ECO:0000313" key="2">
    <source>
        <dbReference type="Proteomes" id="UP001165135"/>
    </source>
</evidence>
<name>A0A9W6RNM3_9ACTN</name>
<sequence>MYRATVWSQAGMRIVVMDSMSQVEDDDAGAIVVAASNGGQESGRFGAAARCGFVLLNDAGVGKDDAGIAGLAILNEAGIPAAAVGHHTAEISNGLDMWEHGVISYVNTAAQAAGVAPGALARPTLIAFAHARIVETST</sequence>
<reference evidence="1" key="1">
    <citation type="submission" date="2023-03" db="EMBL/GenBank/DDBJ databases">
        <title>Actinoallomurus iriomotensis NBRC 103681.</title>
        <authorList>
            <person name="Ichikawa N."/>
            <person name="Sato H."/>
            <person name="Tonouchi N."/>
        </authorList>
    </citation>
    <scope>NUCLEOTIDE SEQUENCE</scope>
    <source>
        <strain evidence="1">NBRC 103681</strain>
    </source>
</reference>
<dbReference type="RefSeq" id="WP_285629879.1">
    <property type="nucleotide sequence ID" value="NZ_BSTJ01000010.1"/>
</dbReference>
<dbReference type="EMBL" id="BSTJ01000010">
    <property type="protein sequence ID" value="GLY78973.1"/>
    <property type="molecule type" value="Genomic_DNA"/>
</dbReference>
<gene>
    <name evidence="1" type="ORF">Airi01_072400</name>
</gene>
<protein>
    <submittedName>
        <fullName evidence="1">Uncharacterized protein</fullName>
    </submittedName>
</protein>